<protein>
    <submittedName>
        <fullName evidence="1">Uncharacterized protein</fullName>
    </submittedName>
</protein>
<proteinExistence type="predicted"/>
<dbReference type="AlphaFoldDB" id="A0A941DBH6"/>
<accession>A0A941DBH6</accession>
<dbReference type="EMBL" id="JAGSPM010000002">
    <property type="protein sequence ID" value="MBR7745618.1"/>
    <property type="molecule type" value="Genomic_DNA"/>
</dbReference>
<gene>
    <name evidence="1" type="ORF">KDM92_03435</name>
</gene>
<reference evidence="1 2" key="1">
    <citation type="submission" date="2021-04" db="EMBL/GenBank/DDBJ databases">
        <title>novel species isolated from subtropical streams in China.</title>
        <authorList>
            <person name="Lu H."/>
        </authorList>
    </citation>
    <scope>NUCLEOTIDE SEQUENCE [LARGE SCALE GENOMIC DNA]</scope>
    <source>
        <strain evidence="1 2">BYS107W</strain>
    </source>
</reference>
<name>A0A941DBH6_9BURK</name>
<evidence type="ECO:0000313" key="1">
    <source>
        <dbReference type="EMBL" id="MBR7745618.1"/>
    </source>
</evidence>
<sequence length="97" mass="10793">MANIQAQSDGNLSLQKTELAITNFELRFAQFLDAAMVSTPTKNINQMNFEELDLAQPNALKLSLSTDQPPAGYSKIWSGMMFIENVPANVTAWRKNT</sequence>
<comment type="caution">
    <text evidence="1">The sequence shown here is derived from an EMBL/GenBank/DDBJ whole genome shotgun (WGS) entry which is preliminary data.</text>
</comment>
<evidence type="ECO:0000313" key="2">
    <source>
        <dbReference type="Proteomes" id="UP000680158"/>
    </source>
</evidence>
<keyword evidence="2" id="KW-1185">Reference proteome</keyword>
<dbReference type="RefSeq" id="WP_189345599.1">
    <property type="nucleotide sequence ID" value="NZ_JAGSPM010000002.1"/>
</dbReference>
<dbReference type="Proteomes" id="UP000680158">
    <property type="component" value="Unassembled WGS sequence"/>
</dbReference>
<organism evidence="1 2">
    <name type="scientific">Undibacterium baiyunense</name>
    <dbReference type="NCBI Taxonomy" id="2828731"/>
    <lineage>
        <taxon>Bacteria</taxon>
        <taxon>Pseudomonadati</taxon>
        <taxon>Pseudomonadota</taxon>
        <taxon>Betaproteobacteria</taxon>
        <taxon>Burkholderiales</taxon>
        <taxon>Oxalobacteraceae</taxon>
        <taxon>Undibacterium</taxon>
    </lineage>
</organism>